<gene>
    <name evidence="2" type="ORF">N7541_006353</name>
</gene>
<reference evidence="2" key="2">
    <citation type="journal article" date="2023" name="IMA Fungus">
        <title>Comparative genomic study of the Penicillium genus elucidates a diverse pangenome and 15 lateral gene transfer events.</title>
        <authorList>
            <person name="Petersen C."/>
            <person name="Sorensen T."/>
            <person name="Nielsen M.R."/>
            <person name="Sondergaard T.E."/>
            <person name="Sorensen J.L."/>
            <person name="Fitzpatrick D.A."/>
            <person name="Frisvad J.C."/>
            <person name="Nielsen K.L."/>
        </authorList>
    </citation>
    <scope>NUCLEOTIDE SEQUENCE</scope>
    <source>
        <strain evidence="2">IBT 35675</strain>
    </source>
</reference>
<keyword evidence="3" id="KW-1185">Reference proteome</keyword>
<evidence type="ECO:0000313" key="2">
    <source>
        <dbReference type="EMBL" id="KAJ5353789.1"/>
    </source>
</evidence>
<evidence type="ECO:0000256" key="1">
    <source>
        <dbReference type="SAM" id="MobiDB-lite"/>
    </source>
</evidence>
<reference evidence="2" key="1">
    <citation type="submission" date="2022-12" db="EMBL/GenBank/DDBJ databases">
        <authorList>
            <person name="Petersen C."/>
        </authorList>
    </citation>
    <scope>NUCLEOTIDE SEQUENCE</scope>
    <source>
        <strain evidence="2">IBT 35675</strain>
    </source>
</reference>
<feature type="region of interest" description="Disordered" evidence="1">
    <location>
        <begin position="1"/>
        <end position="73"/>
    </location>
</feature>
<evidence type="ECO:0000313" key="3">
    <source>
        <dbReference type="Proteomes" id="UP001148299"/>
    </source>
</evidence>
<name>A0A9W9R6Z9_PENBR</name>
<sequence>MRQGMHEQKHQNQTKTLRAQYRVAASPRHRITDRVNPPSTRELGPEPFQTRHWQGRLVSRQRPEVDQSTSKFDPLSAFQNELAAQLTH</sequence>
<dbReference type="EMBL" id="JAPZBR010000005">
    <property type="protein sequence ID" value="KAJ5353789.1"/>
    <property type="molecule type" value="Genomic_DNA"/>
</dbReference>
<organism evidence="2 3">
    <name type="scientific">Penicillium brevicompactum</name>
    <dbReference type="NCBI Taxonomy" id="5074"/>
    <lineage>
        <taxon>Eukaryota</taxon>
        <taxon>Fungi</taxon>
        <taxon>Dikarya</taxon>
        <taxon>Ascomycota</taxon>
        <taxon>Pezizomycotina</taxon>
        <taxon>Eurotiomycetes</taxon>
        <taxon>Eurotiomycetidae</taxon>
        <taxon>Eurotiales</taxon>
        <taxon>Aspergillaceae</taxon>
        <taxon>Penicillium</taxon>
    </lineage>
</organism>
<comment type="caution">
    <text evidence="2">The sequence shown here is derived from an EMBL/GenBank/DDBJ whole genome shotgun (WGS) entry which is preliminary data.</text>
</comment>
<dbReference type="AlphaFoldDB" id="A0A9W9R6Z9"/>
<accession>A0A9W9R6Z9</accession>
<dbReference type="Proteomes" id="UP001148299">
    <property type="component" value="Unassembled WGS sequence"/>
</dbReference>
<feature type="compositionally biased region" description="Basic and acidic residues" evidence="1">
    <location>
        <begin position="1"/>
        <end position="10"/>
    </location>
</feature>
<protein>
    <submittedName>
        <fullName evidence="2">Uncharacterized protein</fullName>
    </submittedName>
</protein>
<proteinExistence type="predicted"/>